<proteinExistence type="predicted"/>
<organism evidence="2">
    <name type="scientific">Rhizophora mucronata</name>
    <name type="common">Asiatic mangrove</name>
    <dbReference type="NCBI Taxonomy" id="61149"/>
    <lineage>
        <taxon>Eukaryota</taxon>
        <taxon>Viridiplantae</taxon>
        <taxon>Streptophyta</taxon>
        <taxon>Embryophyta</taxon>
        <taxon>Tracheophyta</taxon>
        <taxon>Spermatophyta</taxon>
        <taxon>Magnoliopsida</taxon>
        <taxon>eudicotyledons</taxon>
        <taxon>Gunneridae</taxon>
        <taxon>Pentapetalae</taxon>
        <taxon>rosids</taxon>
        <taxon>fabids</taxon>
        <taxon>Malpighiales</taxon>
        <taxon>Rhizophoraceae</taxon>
        <taxon>Rhizophora</taxon>
    </lineage>
</organism>
<keyword evidence="1" id="KW-0812">Transmembrane</keyword>
<reference evidence="2" key="1">
    <citation type="submission" date="2018-02" db="EMBL/GenBank/DDBJ databases">
        <title>Rhizophora mucronata_Transcriptome.</title>
        <authorList>
            <person name="Meera S.P."/>
            <person name="Sreeshan A."/>
            <person name="Augustine A."/>
        </authorList>
    </citation>
    <scope>NUCLEOTIDE SEQUENCE</scope>
    <source>
        <tissue evidence="2">Leaf</tissue>
    </source>
</reference>
<accession>A0A2P2NEQ0</accession>
<keyword evidence="1" id="KW-1133">Transmembrane helix</keyword>
<feature type="transmembrane region" description="Helical" evidence="1">
    <location>
        <begin position="12"/>
        <end position="32"/>
    </location>
</feature>
<keyword evidence="1" id="KW-0472">Membrane</keyword>
<evidence type="ECO:0000256" key="1">
    <source>
        <dbReference type="SAM" id="Phobius"/>
    </source>
</evidence>
<dbReference type="EMBL" id="GGEC01060468">
    <property type="protein sequence ID" value="MBX40952.1"/>
    <property type="molecule type" value="Transcribed_RNA"/>
</dbReference>
<name>A0A2P2NEQ0_RHIMU</name>
<sequence>MRPDAIIKTFFLLVNIFLKFLPNSQLLHFIIFS</sequence>
<evidence type="ECO:0000313" key="2">
    <source>
        <dbReference type="EMBL" id="MBX40952.1"/>
    </source>
</evidence>
<protein>
    <submittedName>
        <fullName evidence="2">Uncharacterized protein</fullName>
    </submittedName>
</protein>
<dbReference type="AlphaFoldDB" id="A0A2P2NEQ0"/>